<evidence type="ECO:0000256" key="11">
    <source>
        <dbReference type="ARBA" id="ARBA00067136"/>
    </source>
</evidence>
<dbReference type="OrthoDB" id="9778912at2"/>
<dbReference type="EMBL" id="CP021377">
    <property type="protein sequence ID" value="ART83753.1"/>
    <property type="molecule type" value="Genomic_DNA"/>
</dbReference>
<comment type="similarity">
    <text evidence="2">Belongs to the nitronate monooxygenase family. NMO class I subfamily.</text>
</comment>
<evidence type="ECO:0000256" key="6">
    <source>
        <dbReference type="ARBA" id="ARBA00022741"/>
    </source>
</evidence>
<comment type="cofactor">
    <cofactor evidence="1">
        <name>FMN</name>
        <dbReference type="ChEBI" id="CHEBI:58210"/>
    </cofactor>
</comment>
<keyword evidence="3" id="KW-0216">Detoxification</keyword>
<dbReference type="RefSeq" id="WP_087038429.1">
    <property type="nucleotide sequence ID" value="NZ_CP021377.1"/>
</dbReference>
<sequence length="351" mass="36747">MADSFLAQLGIQYPIIQAPMAGTATVALAAAVSNAGGLGSLGLGASDVGQARRQIRELKQATAGPFNVNFFCHQAAPVEPVRNQQWLNVLAPYFTEFGAHVPIEIAPAYPSFNDNPDLLAMLLSERPAVVSFHFGLPNQASIEALQTAGIKLLGCATNVDEAELIIEAGLDGIIAQGVEAGGHRGVFDPAQDLELGLFGLLQLLRRQCSLPIIAAGGIMNGQGIRQVLSMGASAVQLGTAFVLCPESNASADYRAHLGSAKAYHTGITTMISGRPARGLVNRWHQKLGVYGAKLAAYPTAYSAAKALHLAASQRGCHDFAAYWAGQGAPLVRALPAAELMKTLIAELASDE</sequence>
<comment type="catalytic activity">
    <reaction evidence="10">
        <text>3 propionate 3-nitronate + 3 O2 + H2O = 3 3-oxopropanoate + 2 nitrate + nitrite + H2O2 + 3 H(+)</text>
        <dbReference type="Rhea" id="RHEA:57332"/>
        <dbReference type="ChEBI" id="CHEBI:15377"/>
        <dbReference type="ChEBI" id="CHEBI:15378"/>
        <dbReference type="ChEBI" id="CHEBI:15379"/>
        <dbReference type="ChEBI" id="CHEBI:16240"/>
        <dbReference type="ChEBI" id="CHEBI:16301"/>
        <dbReference type="ChEBI" id="CHEBI:17632"/>
        <dbReference type="ChEBI" id="CHEBI:33190"/>
        <dbReference type="ChEBI" id="CHEBI:136067"/>
    </reaction>
</comment>
<keyword evidence="4" id="KW-0285">Flavoprotein</keyword>
<dbReference type="Pfam" id="PF03060">
    <property type="entry name" value="NMO"/>
    <property type="match status" value="1"/>
</dbReference>
<evidence type="ECO:0000256" key="4">
    <source>
        <dbReference type="ARBA" id="ARBA00022630"/>
    </source>
</evidence>
<evidence type="ECO:0000256" key="10">
    <source>
        <dbReference type="ARBA" id="ARBA00049401"/>
    </source>
</evidence>
<evidence type="ECO:0000256" key="2">
    <source>
        <dbReference type="ARBA" id="ARBA00009881"/>
    </source>
</evidence>
<dbReference type="AlphaFoldDB" id="A0A1Y0D869"/>
<evidence type="ECO:0000313" key="12">
    <source>
        <dbReference type="EMBL" id="ART83753.1"/>
    </source>
</evidence>
<evidence type="ECO:0000256" key="5">
    <source>
        <dbReference type="ARBA" id="ARBA00022643"/>
    </source>
</evidence>
<name>A0A1Y0D869_9GAMM</name>
<dbReference type="GO" id="GO:0009636">
    <property type="term" value="P:response to toxic substance"/>
    <property type="evidence" value="ECO:0007669"/>
    <property type="project" value="UniProtKB-KW"/>
</dbReference>
<evidence type="ECO:0000256" key="7">
    <source>
        <dbReference type="ARBA" id="ARBA00023002"/>
    </source>
</evidence>
<evidence type="ECO:0000256" key="1">
    <source>
        <dbReference type="ARBA" id="ARBA00001917"/>
    </source>
</evidence>
<dbReference type="PANTHER" id="PTHR42747:SF3">
    <property type="entry name" value="NITRONATE MONOOXYGENASE-RELATED"/>
    <property type="match status" value="1"/>
</dbReference>
<dbReference type="SUPFAM" id="SSF51412">
    <property type="entry name" value="Inosine monophosphate dehydrogenase (IMPDH)"/>
    <property type="match status" value="1"/>
</dbReference>
<evidence type="ECO:0000256" key="9">
    <source>
        <dbReference type="ARBA" id="ARBA00031155"/>
    </source>
</evidence>
<evidence type="ECO:0000313" key="13">
    <source>
        <dbReference type="Proteomes" id="UP000243937"/>
    </source>
</evidence>
<dbReference type="InterPro" id="IPR004136">
    <property type="entry name" value="NMO"/>
</dbReference>
<accession>A0A1Y0D869</accession>
<keyword evidence="8 12" id="KW-0503">Monooxygenase</keyword>
<keyword evidence="5" id="KW-0288">FMN</keyword>
<proteinExistence type="inferred from homology"/>
<dbReference type="Proteomes" id="UP000243937">
    <property type="component" value="Chromosome"/>
</dbReference>
<dbReference type="InterPro" id="IPR013785">
    <property type="entry name" value="Aldolase_TIM"/>
</dbReference>
<keyword evidence="13" id="KW-1185">Reference proteome</keyword>
<dbReference type="GO" id="GO:0018580">
    <property type="term" value="F:nitronate monooxygenase activity"/>
    <property type="evidence" value="ECO:0007669"/>
    <property type="project" value="InterPro"/>
</dbReference>
<dbReference type="Gene3D" id="3.20.20.70">
    <property type="entry name" value="Aldolase class I"/>
    <property type="match status" value="1"/>
</dbReference>
<evidence type="ECO:0000256" key="8">
    <source>
        <dbReference type="ARBA" id="ARBA00023033"/>
    </source>
</evidence>
<organism evidence="12 13">
    <name type="scientific">Oceanisphaera profunda</name>
    <dbReference type="NCBI Taxonomy" id="1416627"/>
    <lineage>
        <taxon>Bacteria</taxon>
        <taxon>Pseudomonadati</taxon>
        <taxon>Pseudomonadota</taxon>
        <taxon>Gammaproteobacteria</taxon>
        <taxon>Aeromonadales</taxon>
        <taxon>Aeromonadaceae</taxon>
        <taxon>Oceanisphaera</taxon>
    </lineage>
</organism>
<keyword evidence="6" id="KW-0547">Nucleotide-binding</keyword>
<reference evidence="12 13" key="1">
    <citation type="journal article" date="2014" name="Int. J. Syst. Evol. Microbiol.">
        <title>Oceanisphaera profunda sp. nov., a marine bacterium isolated from deep-sea sediment, and emended description of the genus Oceanisphaera.</title>
        <authorList>
            <person name="Xu Z."/>
            <person name="Zhang X.Y."/>
            <person name="Su H.N."/>
            <person name="Yu Z.C."/>
            <person name="Liu C."/>
            <person name="Li H."/>
            <person name="Chen X.L."/>
            <person name="Song X.Y."/>
            <person name="Xie B.B."/>
            <person name="Qin Q.L."/>
            <person name="Zhou B.C."/>
            <person name="Shi M."/>
            <person name="Huang Y."/>
            <person name="Zhang Y.Z."/>
        </authorList>
    </citation>
    <scope>NUCLEOTIDE SEQUENCE [LARGE SCALE GENOMIC DNA]</scope>
    <source>
        <strain evidence="12 13">SM1222</strain>
    </source>
</reference>
<dbReference type="CDD" id="cd04730">
    <property type="entry name" value="NPD_like"/>
    <property type="match status" value="1"/>
</dbReference>
<protein>
    <recommendedName>
        <fullName evidence="11">Nitronate monooxygenase</fullName>
    </recommendedName>
    <alternativeName>
        <fullName evidence="9">Propionate 3-nitronate monooxygenase</fullName>
    </alternativeName>
</protein>
<dbReference type="GO" id="GO:0000166">
    <property type="term" value="F:nucleotide binding"/>
    <property type="evidence" value="ECO:0007669"/>
    <property type="project" value="UniProtKB-KW"/>
</dbReference>
<evidence type="ECO:0000256" key="3">
    <source>
        <dbReference type="ARBA" id="ARBA00022575"/>
    </source>
</evidence>
<dbReference type="FunFam" id="3.20.20.70:FF:000154">
    <property type="entry name" value="Probable nitronate monooxygenase"/>
    <property type="match status" value="1"/>
</dbReference>
<gene>
    <name evidence="12" type="ORF">CBP31_14835</name>
</gene>
<dbReference type="PANTHER" id="PTHR42747">
    <property type="entry name" value="NITRONATE MONOOXYGENASE-RELATED"/>
    <property type="match status" value="1"/>
</dbReference>
<dbReference type="KEGG" id="opf:CBP31_14835"/>
<keyword evidence="7" id="KW-0560">Oxidoreductase</keyword>